<dbReference type="AlphaFoldDB" id="A0A8T0WHY2"/>
<evidence type="ECO:0000313" key="2">
    <source>
        <dbReference type="EMBL" id="KAG2649151.1"/>
    </source>
</evidence>
<gene>
    <name evidence="2" type="ORF">PVAP13_1NG059944</name>
</gene>
<proteinExistence type="predicted"/>
<accession>A0A8T0WHY2</accession>
<organism evidence="2 3">
    <name type="scientific">Panicum virgatum</name>
    <name type="common">Blackwell switchgrass</name>
    <dbReference type="NCBI Taxonomy" id="38727"/>
    <lineage>
        <taxon>Eukaryota</taxon>
        <taxon>Viridiplantae</taxon>
        <taxon>Streptophyta</taxon>
        <taxon>Embryophyta</taxon>
        <taxon>Tracheophyta</taxon>
        <taxon>Spermatophyta</taxon>
        <taxon>Magnoliopsida</taxon>
        <taxon>Liliopsida</taxon>
        <taxon>Poales</taxon>
        <taxon>Poaceae</taxon>
        <taxon>PACMAD clade</taxon>
        <taxon>Panicoideae</taxon>
        <taxon>Panicodae</taxon>
        <taxon>Paniceae</taxon>
        <taxon>Panicinae</taxon>
        <taxon>Panicum</taxon>
        <taxon>Panicum sect. Hiantes</taxon>
    </lineage>
</organism>
<feature type="region of interest" description="Disordered" evidence="1">
    <location>
        <begin position="46"/>
        <end position="70"/>
    </location>
</feature>
<keyword evidence="3" id="KW-1185">Reference proteome</keyword>
<reference evidence="2" key="1">
    <citation type="submission" date="2020-05" db="EMBL/GenBank/DDBJ databases">
        <title>WGS assembly of Panicum virgatum.</title>
        <authorList>
            <person name="Lovell J.T."/>
            <person name="Jenkins J."/>
            <person name="Shu S."/>
            <person name="Juenger T.E."/>
            <person name="Schmutz J."/>
        </authorList>
    </citation>
    <scope>NUCLEOTIDE SEQUENCE</scope>
    <source>
        <strain evidence="2">AP13</strain>
    </source>
</reference>
<evidence type="ECO:0000313" key="3">
    <source>
        <dbReference type="Proteomes" id="UP000823388"/>
    </source>
</evidence>
<feature type="compositionally biased region" description="Basic and acidic residues" evidence="1">
    <location>
        <begin position="59"/>
        <end position="70"/>
    </location>
</feature>
<sequence length="164" mass="17565">MAAAVGTTRHLIFWHHQVMVTSSGTSGPAFDILAPTVVTSYGTSGPTYHHPTPSTGRIVEGRPAKEARGDPREGIMVSLPAFDETGNQGSWRMAKQGHLRRSLLAITCVESSGRGNKEQEATKKGGQPGSPPCRNADVLCIDAFRKELTHTYAIIDDHSEVGGE</sequence>
<dbReference type="Proteomes" id="UP000823388">
    <property type="component" value="Chromosome 1N"/>
</dbReference>
<dbReference type="EMBL" id="CM029038">
    <property type="protein sequence ID" value="KAG2649151.1"/>
    <property type="molecule type" value="Genomic_DNA"/>
</dbReference>
<protein>
    <submittedName>
        <fullName evidence="2">Uncharacterized protein</fullName>
    </submittedName>
</protein>
<evidence type="ECO:0000256" key="1">
    <source>
        <dbReference type="SAM" id="MobiDB-lite"/>
    </source>
</evidence>
<feature type="region of interest" description="Disordered" evidence="1">
    <location>
        <begin position="111"/>
        <end position="134"/>
    </location>
</feature>
<name>A0A8T0WHY2_PANVG</name>
<comment type="caution">
    <text evidence="2">The sequence shown here is derived from an EMBL/GenBank/DDBJ whole genome shotgun (WGS) entry which is preliminary data.</text>
</comment>